<dbReference type="NCBIfam" id="NF005685">
    <property type="entry name" value="PRK07483.1"/>
    <property type="match status" value="1"/>
</dbReference>
<dbReference type="RefSeq" id="XP_030990182.1">
    <property type="nucleotide sequence ID" value="XM_031132668.1"/>
</dbReference>
<proteinExistence type="inferred from homology"/>
<dbReference type="Gene3D" id="3.40.640.10">
    <property type="entry name" value="Type I PLP-dependent aspartate aminotransferase-like (Major domain)"/>
    <property type="match status" value="1"/>
</dbReference>
<evidence type="ECO:0008006" key="7">
    <source>
        <dbReference type="Google" id="ProtNLM"/>
    </source>
</evidence>
<evidence type="ECO:0000256" key="1">
    <source>
        <dbReference type="ARBA" id="ARBA00001933"/>
    </source>
</evidence>
<dbReference type="GO" id="GO:0008483">
    <property type="term" value="F:transaminase activity"/>
    <property type="evidence" value="ECO:0007669"/>
    <property type="project" value="InterPro"/>
</dbReference>
<dbReference type="PANTHER" id="PTHR43094:SF1">
    <property type="entry name" value="AMINOTRANSFERASE CLASS-III"/>
    <property type="match status" value="1"/>
</dbReference>
<dbReference type="SUPFAM" id="SSF53383">
    <property type="entry name" value="PLP-dependent transferases"/>
    <property type="match status" value="1"/>
</dbReference>
<accession>A0A507AU89</accession>
<dbReference type="EMBL" id="SKBQ01000078">
    <property type="protein sequence ID" value="TPX08471.1"/>
    <property type="molecule type" value="Genomic_DNA"/>
</dbReference>
<evidence type="ECO:0000256" key="4">
    <source>
        <dbReference type="RuleBase" id="RU003560"/>
    </source>
</evidence>
<keyword evidence="3 4" id="KW-0663">Pyridoxal phosphate</keyword>
<dbReference type="GO" id="GO:0005829">
    <property type="term" value="C:cytosol"/>
    <property type="evidence" value="ECO:0007669"/>
    <property type="project" value="TreeGrafter"/>
</dbReference>
<dbReference type="GeneID" id="41977535"/>
<organism evidence="5 6">
    <name type="scientific">Thyridium curvatum</name>
    <dbReference type="NCBI Taxonomy" id="1093900"/>
    <lineage>
        <taxon>Eukaryota</taxon>
        <taxon>Fungi</taxon>
        <taxon>Dikarya</taxon>
        <taxon>Ascomycota</taxon>
        <taxon>Pezizomycotina</taxon>
        <taxon>Sordariomycetes</taxon>
        <taxon>Sordariomycetidae</taxon>
        <taxon>Thyridiales</taxon>
        <taxon>Thyridiaceae</taxon>
        <taxon>Thyridium</taxon>
    </lineage>
</organism>
<gene>
    <name evidence="5" type="ORF">E0L32_010088</name>
</gene>
<reference evidence="5 6" key="1">
    <citation type="submission" date="2019-06" db="EMBL/GenBank/DDBJ databases">
        <title>Draft genome sequence of the filamentous fungus Phialemoniopsis curvata isolated from diesel fuel.</title>
        <authorList>
            <person name="Varaljay V.A."/>
            <person name="Lyon W.J."/>
            <person name="Crouch A.L."/>
            <person name="Drake C.E."/>
            <person name="Hollomon J.M."/>
            <person name="Nadeau L.J."/>
            <person name="Nunn H.S."/>
            <person name="Stevenson B.S."/>
            <person name="Bojanowski C.L."/>
            <person name="Crookes-Goodson W.J."/>
        </authorList>
    </citation>
    <scope>NUCLEOTIDE SEQUENCE [LARGE SCALE GENOMIC DNA]</scope>
    <source>
        <strain evidence="5 6">D216</strain>
    </source>
</reference>
<comment type="caution">
    <text evidence="5">The sequence shown here is derived from an EMBL/GenBank/DDBJ whole genome shotgun (WGS) entry which is preliminary data.</text>
</comment>
<dbReference type="GO" id="GO:0030170">
    <property type="term" value="F:pyridoxal phosphate binding"/>
    <property type="evidence" value="ECO:0007669"/>
    <property type="project" value="InterPro"/>
</dbReference>
<dbReference type="Pfam" id="PF00202">
    <property type="entry name" value="Aminotran_3"/>
    <property type="match status" value="1"/>
</dbReference>
<name>A0A507AU89_9PEZI</name>
<dbReference type="InterPro" id="IPR005814">
    <property type="entry name" value="Aminotrans_3"/>
</dbReference>
<keyword evidence="6" id="KW-1185">Reference proteome</keyword>
<dbReference type="AlphaFoldDB" id="A0A507AU89"/>
<dbReference type="CDD" id="cd00610">
    <property type="entry name" value="OAT_like"/>
    <property type="match status" value="1"/>
</dbReference>
<dbReference type="Gene3D" id="3.90.1150.10">
    <property type="entry name" value="Aspartate Aminotransferase, domain 1"/>
    <property type="match status" value="1"/>
</dbReference>
<dbReference type="InterPro" id="IPR015424">
    <property type="entry name" value="PyrdxlP-dep_Trfase"/>
</dbReference>
<evidence type="ECO:0000313" key="5">
    <source>
        <dbReference type="EMBL" id="TPX08471.1"/>
    </source>
</evidence>
<dbReference type="STRING" id="1093900.A0A507AU89"/>
<dbReference type="PANTHER" id="PTHR43094">
    <property type="entry name" value="AMINOTRANSFERASE"/>
    <property type="match status" value="1"/>
</dbReference>
<comment type="similarity">
    <text evidence="2 4">Belongs to the class-III pyridoxal-phosphate-dependent aminotransferase family.</text>
</comment>
<evidence type="ECO:0000256" key="2">
    <source>
        <dbReference type="ARBA" id="ARBA00008954"/>
    </source>
</evidence>
<dbReference type="InterPro" id="IPR015421">
    <property type="entry name" value="PyrdxlP-dep_Trfase_major"/>
</dbReference>
<dbReference type="FunFam" id="3.40.640.10:FF:000004">
    <property type="entry name" value="Acetylornithine aminotransferase"/>
    <property type="match status" value="1"/>
</dbReference>
<dbReference type="OrthoDB" id="5419315at2759"/>
<dbReference type="InterPro" id="IPR015422">
    <property type="entry name" value="PyrdxlP-dep_Trfase_small"/>
</dbReference>
<dbReference type="InParanoid" id="A0A507AU89"/>
<comment type="cofactor">
    <cofactor evidence="1">
        <name>pyridoxal 5'-phosphate</name>
        <dbReference type="ChEBI" id="CHEBI:597326"/>
    </cofactor>
</comment>
<evidence type="ECO:0000313" key="6">
    <source>
        <dbReference type="Proteomes" id="UP000319257"/>
    </source>
</evidence>
<dbReference type="Proteomes" id="UP000319257">
    <property type="component" value="Unassembled WGS sequence"/>
</dbReference>
<protein>
    <recommendedName>
        <fullName evidence="7">Aminotransferase</fullName>
    </recommendedName>
</protein>
<sequence length="473" mass="51516">MTVVKVETQTDRSAQVAQVIAEPKSAVLHRHLHHSFLSLARGQGSNLILQDGRKIFDASGGAAVACIGHGDGRVVKAAMKQMSEVAYCATIFYTTNVCEELCQFLVNSTRGHMARAYIVNSGSEAMEAAMKLARQYFLEKSPPEPRRTRFISRDQSYHGITIGSLSMGGHKYRREKFQPLLLDNVSRVSPCFPYRNQYRGESDQQYVDRLAAELDEEFQRVGGDTVCAFVAEPVVGAALGCVSAVPGYFKAMQAVCDKYGALLIFDEVMSGMGRTGTLHAWEQEGVVPDIQTIGKCLGGGYQPVAGVLANHRVMDAFEKGTATFVHGHTYQGHPVGCAAALEVQRIIKEENLIQNVDKMGCLLSQLLRQRIGNHPNVGDIRGRGLFWGIEFVADKATGTPFPAQAHVAMEISEMGLAEMYSIAVYPGSGTVDGANGDHIILSPPYNVSAEDMRFIADTVARLIEDFFADRAGA</sequence>
<evidence type="ECO:0000256" key="3">
    <source>
        <dbReference type="ARBA" id="ARBA00022898"/>
    </source>
</evidence>